<dbReference type="PANTHER" id="PTHR30173:SF36">
    <property type="entry name" value="ECF RNA POLYMERASE SIGMA FACTOR SIGJ"/>
    <property type="match status" value="1"/>
</dbReference>
<keyword evidence="3" id="KW-0731">Sigma factor</keyword>
<proteinExistence type="inferred from homology"/>
<evidence type="ECO:0000256" key="2">
    <source>
        <dbReference type="ARBA" id="ARBA00023015"/>
    </source>
</evidence>
<evidence type="ECO:0000256" key="5">
    <source>
        <dbReference type="SAM" id="MobiDB-lite"/>
    </source>
</evidence>
<gene>
    <name evidence="7" type="ORF">SAMN05216252_113155</name>
</gene>
<protein>
    <submittedName>
        <fullName evidence="7">RNA polymerase sigma-70 factor, ECF subfamily</fullName>
    </submittedName>
</protein>
<evidence type="ECO:0000313" key="8">
    <source>
        <dbReference type="Proteomes" id="UP000198280"/>
    </source>
</evidence>
<keyword evidence="2" id="KW-0805">Transcription regulation</keyword>
<dbReference type="SUPFAM" id="SSF88659">
    <property type="entry name" value="Sigma3 and sigma4 domains of RNA polymerase sigma factors"/>
    <property type="match status" value="1"/>
</dbReference>
<dbReference type="InterPro" id="IPR013324">
    <property type="entry name" value="RNA_pol_sigma_r3/r4-like"/>
</dbReference>
<keyword evidence="8" id="KW-1185">Reference proteome</keyword>
<evidence type="ECO:0000256" key="1">
    <source>
        <dbReference type="ARBA" id="ARBA00010641"/>
    </source>
</evidence>
<dbReference type="InterPro" id="IPR052704">
    <property type="entry name" value="ECF_Sigma-70_Domain"/>
</dbReference>
<dbReference type="InterPro" id="IPR013249">
    <property type="entry name" value="RNA_pol_sigma70_r4_t2"/>
</dbReference>
<dbReference type="PANTHER" id="PTHR30173">
    <property type="entry name" value="SIGMA 19 FACTOR"/>
    <property type="match status" value="1"/>
</dbReference>
<reference evidence="7 8" key="1">
    <citation type="submission" date="2017-06" db="EMBL/GenBank/DDBJ databases">
        <authorList>
            <person name="Kim H.J."/>
            <person name="Triplett B.A."/>
        </authorList>
    </citation>
    <scope>NUCLEOTIDE SEQUENCE [LARGE SCALE GENOMIC DNA]</scope>
    <source>
        <strain evidence="7 8">CGMCC 4.1858</strain>
    </source>
</reference>
<feature type="domain" description="RNA polymerase sigma factor 70 region 4 type 2" evidence="6">
    <location>
        <begin position="136"/>
        <end position="186"/>
    </location>
</feature>
<dbReference type="GO" id="GO:0006352">
    <property type="term" value="P:DNA-templated transcription initiation"/>
    <property type="evidence" value="ECO:0007669"/>
    <property type="project" value="InterPro"/>
</dbReference>
<dbReference type="RefSeq" id="WP_245939029.1">
    <property type="nucleotide sequence ID" value="NZ_FZOF01000013.1"/>
</dbReference>
<dbReference type="InterPro" id="IPR036388">
    <property type="entry name" value="WH-like_DNA-bd_sf"/>
</dbReference>
<evidence type="ECO:0000256" key="4">
    <source>
        <dbReference type="ARBA" id="ARBA00023163"/>
    </source>
</evidence>
<comment type="similarity">
    <text evidence="1">Belongs to the sigma-70 factor family. ECF subfamily.</text>
</comment>
<dbReference type="SUPFAM" id="SSF88946">
    <property type="entry name" value="Sigma2 domain of RNA polymerase sigma factors"/>
    <property type="match status" value="1"/>
</dbReference>
<evidence type="ECO:0000259" key="6">
    <source>
        <dbReference type="Pfam" id="PF08281"/>
    </source>
</evidence>
<sequence>MSAPSLETTMPPRPPGARSDQENPDPASDDLREAEAVFDDARKLMFGIAYRMLGSVREAEDVLRNVWLRWGTSDHTEVQDMQASLITMVTRLAMLELHASRVRRESYVGFWLPEPVATTNDPPMGAANEKALGVAALTLMEQLTPAERAAYVLREAYDCSYARVAEIIGLSQADAYRLVIRAREFLADAPLAHTEN</sequence>
<dbReference type="Proteomes" id="UP000198280">
    <property type="component" value="Unassembled WGS sequence"/>
</dbReference>
<dbReference type="Gene3D" id="1.10.10.10">
    <property type="entry name" value="Winged helix-like DNA-binding domain superfamily/Winged helix DNA-binding domain"/>
    <property type="match status" value="1"/>
</dbReference>
<dbReference type="InterPro" id="IPR013325">
    <property type="entry name" value="RNA_pol_sigma_r2"/>
</dbReference>
<dbReference type="GO" id="GO:0003677">
    <property type="term" value="F:DNA binding"/>
    <property type="evidence" value="ECO:0007669"/>
    <property type="project" value="InterPro"/>
</dbReference>
<name>A0A239JRE7_9ACTN</name>
<dbReference type="AlphaFoldDB" id="A0A239JRE7"/>
<keyword evidence="4" id="KW-0804">Transcription</keyword>
<dbReference type="Pfam" id="PF08281">
    <property type="entry name" value="Sigma70_r4_2"/>
    <property type="match status" value="1"/>
</dbReference>
<feature type="region of interest" description="Disordered" evidence="5">
    <location>
        <begin position="1"/>
        <end position="29"/>
    </location>
</feature>
<organism evidence="7 8">
    <name type="scientific">Actinacidiphila glaucinigra</name>
    <dbReference type="NCBI Taxonomy" id="235986"/>
    <lineage>
        <taxon>Bacteria</taxon>
        <taxon>Bacillati</taxon>
        <taxon>Actinomycetota</taxon>
        <taxon>Actinomycetes</taxon>
        <taxon>Kitasatosporales</taxon>
        <taxon>Streptomycetaceae</taxon>
        <taxon>Actinacidiphila</taxon>
    </lineage>
</organism>
<accession>A0A239JRE7</accession>
<evidence type="ECO:0000313" key="7">
    <source>
        <dbReference type="EMBL" id="SNT07988.1"/>
    </source>
</evidence>
<dbReference type="GO" id="GO:0016987">
    <property type="term" value="F:sigma factor activity"/>
    <property type="evidence" value="ECO:0007669"/>
    <property type="project" value="UniProtKB-KW"/>
</dbReference>
<evidence type="ECO:0000256" key="3">
    <source>
        <dbReference type="ARBA" id="ARBA00023082"/>
    </source>
</evidence>
<dbReference type="EMBL" id="FZOF01000013">
    <property type="protein sequence ID" value="SNT07988.1"/>
    <property type="molecule type" value="Genomic_DNA"/>
</dbReference>